<gene>
    <name evidence="3" type="ORF">A7K91_09065</name>
</gene>
<dbReference type="PANTHER" id="PTHR40590">
    <property type="entry name" value="CYTOPLASMIC PROTEIN-RELATED"/>
    <property type="match status" value="1"/>
</dbReference>
<feature type="chain" id="PRO_5008340207" description="Copper amine oxidase-like N-terminal domain-containing protein" evidence="1">
    <location>
        <begin position="24"/>
        <end position="414"/>
    </location>
</feature>
<dbReference type="InterPro" id="IPR036582">
    <property type="entry name" value="Mao_N_sf"/>
</dbReference>
<dbReference type="Pfam" id="PF07833">
    <property type="entry name" value="Cu_amine_oxidN1"/>
    <property type="match status" value="1"/>
</dbReference>
<dbReference type="AlphaFoldDB" id="A0A1A5YBA7"/>
<dbReference type="InterPro" id="IPR002816">
    <property type="entry name" value="TraB/PrgY/GumN_fam"/>
</dbReference>
<reference evidence="3 4" key="1">
    <citation type="submission" date="2016-05" db="EMBL/GenBank/DDBJ databases">
        <title>Paenibacillus oryzae. sp. nov., isolated from the rice root.</title>
        <authorList>
            <person name="Zhang J."/>
            <person name="Zhang X."/>
        </authorList>
    </citation>
    <scope>NUCLEOTIDE SEQUENCE [LARGE SCALE GENOMIC DNA]</scope>
    <source>
        <strain evidence="3 4">1DrF-4</strain>
    </source>
</reference>
<accession>A0A1A5YBA7</accession>
<proteinExistence type="predicted"/>
<comment type="caution">
    <text evidence="3">The sequence shown here is derived from an EMBL/GenBank/DDBJ whole genome shotgun (WGS) entry which is preliminary data.</text>
</comment>
<dbReference type="Gene3D" id="3.30.457.10">
    <property type="entry name" value="Copper amine oxidase-like, N-terminal domain"/>
    <property type="match status" value="1"/>
</dbReference>
<dbReference type="CDD" id="cd14789">
    <property type="entry name" value="Tiki"/>
    <property type="match status" value="1"/>
</dbReference>
<organism evidence="3 4">
    <name type="scientific">Paenibacillus oryzae</name>
    <dbReference type="NCBI Taxonomy" id="1844972"/>
    <lineage>
        <taxon>Bacteria</taxon>
        <taxon>Bacillati</taxon>
        <taxon>Bacillota</taxon>
        <taxon>Bacilli</taxon>
        <taxon>Bacillales</taxon>
        <taxon>Paenibacillaceae</taxon>
        <taxon>Paenibacillus</taxon>
    </lineage>
</organism>
<feature type="domain" description="Copper amine oxidase-like N-terminal" evidence="2">
    <location>
        <begin position="35"/>
        <end position="138"/>
    </location>
</feature>
<keyword evidence="1" id="KW-0732">Signal</keyword>
<dbReference type="RefSeq" id="WP_068686754.1">
    <property type="nucleotide sequence ID" value="NZ_LYPA01000076.1"/>
</dbReference>
<evidence type="ECO:0000313" key="3">
    <source>
        <dbReference type="EMBL" id="OBR62872.1"/>
    </source>
</evidence>
<dbReference type="Proteomes" id="UP000092024">
    <property type="component" value="Unassembled WGS sequence"/>
</dbReference>
<evidence type="ECO:0000259" key="2">
    <source>
        <dbReference type="Pfam" id="PF07833"/>
    </source>
</evidence>
<dbReference type="STRING" id="1844972.A7K91_09065"/>
<evidence type="ECO:0000256" key="1">
    <source>
        <dbReference type="SAM" id="SignalP"/>
    </source>
</evidence>
<name>A0A1A5YBA7_9BACL</name>
<dbReference type="SUPFAM" id="SSF55383">
    <property type="entry name" value="Copper amine oxidase, domain N"/>
    <property type="match status" value="1"/>
</dbReference>
<dbReference type="Pfam" id="PF01963">
    <property type="entry name" value="TraB_PrgY_gumN"/>
    <property type="match status" value="1"/>
</dbReference>
<feature type="signal peptide" evidence="1">
    <location>
        <begin position="1"/>
        <end position="23"/>
    </location>
</feature>
<dbReference type="PANTHER" id="PTHR40590:SF1">
    <property type="entry name" value="CYTOPLASMIC PROTEIN"/>
    <property type="match status" value="1"/>
</dbReference>
<evidence type="ECO:0000313" key="4">
    <source>
        <dbReference type="Proteomes" id="UP000092024"/>
    </source>
</evidence>
<keyword evidence="4" id="KW-1185">Reference proteome</keyword>
<protein>
    <recommendedName>
        <fullName evidence="2">Copper amine oxidase-like N-terminal domain-containing protein</fullName>
    </recommendedName>
</protein>
<dbReference type="OrthoDB" id="357294at2"/>
<dbReference type="InterPro" id="IPR047111">
    <property type="entry name" value="YbaP-like"/>
</dbReference>
<dbReference type="EMBL" id="LYPA01000076">
    <property type="protein sequence ID" value="OBR62872.1"/>
    <property type="molecule type" value="Genomic_DNA"/>
</dbReference>
<sequence>MKKLTSLFISVVMLLVFATGVQAQTVAPPVAVLLDKEQLTFDSGHAFIEKATTLVPAEAFLEGLDYELRWDRANTTLRASKGELSFVLETGKTEAMANNEAHQLRAAPKIVNGTLYAPLRFLAENAGYRIDWDAESRAAALALQDNKGFFWKVEKDGVELYLLGSIHVGNDEMYPIRPELNVAYANSDHLVLEVNMAAPMDEQTMKELQKKYMLYDDNTTLPDHIDAEMYRQIQTILKENGAPETFLDTFKPWMVYISLDNMKSRLGGFEAGLGIDMYFAQKATASGKSILELESHDSQYSQFNHFSDGLIASMIKELLETFHQPDNGTETLADLWRSGDEAALAEMLEAMKEIPEYYKTTIIDRNAGMIEKIEGYLGDEKKETYFVIAGSFHMIGKDGIVNALKEKGYTVTRL</sequence>
<dbReference type="InterPro" id="IPR012854">
    <property type="entry name" value="Cu_amine_oxidase-like_N"/>
</dbReference>